<dbReference type="Proteomes" id="UP001500729">
    <property type="component" value="Unassembled WGS sequence"/>
</dbReference>
<dbReference type="RefSeq" id="WP_011875072.1">
    <property type="nucleotide sequence ID" value="NZ_BAAAGS010000024.1"/>
</dbReference>
<evidence type="ECO:0000256" key="3">
    <source>
        <dbReference type="SAM" id="SignalP"/>
    </source>
</evidence>
<name>A0ABN1D6Y9_SACER</name>
<feature type="region of interest" description="Disordered" evidence="1">
    <location>
        <begin position="38"/>
        <end position="63"/>
    </location>
</feature>
<keyword evidence="5" id="KW-1185">Reference proteome</keyword>
<evidence type="ECO:0008006" key="6">
    <source>
        <dbReference type="Google" id="ProtNLM"/>
    </source>
</evidence>
<feature type="compositionally biased region" description="Low complexity" evidence="1">
    <location>
        <begin position="51"/>
        <end position="60"/>
    </location>
</feature>
<evidence type="ECO:0000256" key="2">
    <source>
        <dbReference type="SAM" id="Phobius"/>
    </source>
</evidence>
<keyword evidence="3" id="KW-0732">Signal</keyword>
<evidence type="ECO:0000256" key="1">
    <source>
        <dbReference type="SAM" id="MobiDB-lite"/>
    </source>
</evidence>
<accession>A0ABN1D6Y9</accession>
<organism evidence="4 5">
    <name type="scientific">Saccharopolyspora erythraea</name>
    <name type="common">Streptomyces erythraeus</name>
    <dbReference type="NCBI Taxonomy" id="1836"/>
    <lineage>
        <taxon>Bacteria</taxon>
        <taxon>Bacillati</taxon>
        <taxon>Actinomycetota</taxon>
        <taxon>Actinomycetes</taxon>
        <taxon>Pseudonocardiales</taxon>
        <taxon>Pseudonocardiaceae</taxon>
        <taxon>Saccharopolyspora</taxon>
    </lineage>
</organism>
<feature type="transmembrane region" description="Helical" evidence="2">
    <location>
        <begin position="67"/>
        <end position="83"/>
    </location>
</feature>
<sequence>MSRTAHALAVLVIGCLFVLAPSAVAADAGHAVPAGHAVLAQAPAPPPGPAQQPGQQGPQQLPERQRLAIGVTGAVILGLVFVSRKVRGKPVFFVQWKKK</sequence>
<comment type="caution">
    <text evidence="4">The sequence shown here is derived from an EMBL/GenBank/DDBJ whole genome shotgun (WGS) entry which is preliminary data.</text>
</comment>
<feature type="chain" id="PRO_5045193701" description="Secreted protein" evidence="3">
    <location>
        <begin position="26"/>
        <end position="99"/>
    </location>
</feature>
<keyword evidence="2" id="KW-0812">Transmembrane</keyword>
<feature type="signal peptide" evidence="3">
    <location>
        <begin position="1"/>
        <end position="25"/>
    </location>
</feature>
<keyword evidence="2" id="KW-0472">Membrane</keyword>
<dbReference type="EMBL" id="BAAAGS010000024">
    <property type="protein sequence ID" value="GAA0535246.1"/>
    <property type="molecule type" value="Genomic_DNA"/>
</dbReference>
<reference evidence="4 5" key="1">
    <citation type="journal article" date="2019" name="Int. J. Syst. Evol. Microbiol.">
        <title>The Global Catalogue of Microorganisms (GCM) 10K type strain sequencing project: providing services to taxonomists for standard genome sequencing and annotation.</title>
        <authorList>
            <consortium name="The Broad Institute Genomics Platform"/>
            <consortium name="The Broad Institute Genome Sequencing Center for Infectious Disease"/>
            <person name="Wu L."/>
            <person name="Ma J."/>
        </authorList>
    </citation>
    <scope>NUCLEOTIDE SEQUENCE [LARGE SCALE GENOMIC DNA]</scope>
    <source>
        <strain evidence="4 5">JCM 10303</strain>
    </source>
</reference>
<gene>
    <name evidence="4" type="ORF">GCM10009533_37960</name>
</gene>
<proteinExistence type="predicted"/>
<keyword evidence="2" id="KW-1133">Transmembrane helix</keyword>
<evidence type="ECO:0000313" key="5">
    <source>
        <dbReference type="Proteomes" id="UP001500729"/>
    </source>
</evidence>
<dbReference type="PROSITE" id="PS51257">
    <property type="entry name" value="PROKAR_LIPOPROTEIN"/>
    <property type="match status" value="1"/>
</dbReference>
<evidence type="ECO:0000313" key="4">
    <source>
        <dbReference type="EMBL" id="GAA0535246.1"/>
    </source>
</evidence>
<protein>
    <recommendedName>
        <fullName evidence="6">Secreted protein</fullName>
    </recommendedName>
</protein>